<gene>
    <name evidence="6" type="ORF">SCHPADRAFT_903837</name>
</gene>
<evidence type="ECO:0000256" key="4">
    <source>
        <dbReference type="ARBA" id="ARBA00023136"/>
    </source>
</evidence>
<keyword evidence="3 5" id="KW-1133">Transmembrane helix</keyword>
<name>A0A0H2RP52_9AGAM</name>
<dbReference type="EMBL" id="KQ085954">
    <property type="protein sequence ID" value="KLO13755.1"/>
    <property type="molecule type" value="Genomic_DNA"/>
</dbReference>
<evidence type="ECO:0000256" key="1">
    <source>
        <dbReference type="ARBA" id="ARBA00004141"/>
    </source>
</evidence>
<dbReference type="InterPro" id="IPR006696">
    <property type="entry name" value="DUF423"/>
</dbReference>
<evidence type="ECO:0000256" key="2">
    <source>
        <dbReference type="ARBA" id="ARBA00022692"/>
    </source>
</evidence>
<feature type="transmembrane region" description="Helical" evidence="5">
    <location>
        <begin position="115"/>
        <end position="132"/>
    </location>
</feature>
<keyword evidence="2 5" id="KW-0812">Transmembrane</keyword>
<organism evidence="6 7">
    <name type="scientific">Schizopora paradoxa</name>
    <dbReference type="NCBI Taxonomy" id="27342"/>
    <lineage>
        <taxon>Eukaryota</taxon>
        <taxon>Fungi</taxon>
        <taxon>Dikarya</taxon>
        <taxon>Basidiomycota</taxon>
        <taxon>Agaricomycotina</taxon>
        <taxon>Agaricomycetes</taxon>
        <taxon>Hymenochaetales</taxon>
        <taxon>Schizoporaceae</taxon>
        <taxon>Schizopora</taxon>
    </lineage>
</organism>
<evidence type="ECO:0000256" key="5">
    <source>
        <dbReference type="SAM" id="Phobius"/>
    </source>
</evidence>
<evidence type="ECO:0000256" key="3">
    <source>
        <dbReference type="ARBA" id="ARBA00022989"/>
    </source>
</evidence>
<sequence length="133" mass="14058">MSSQDTPLLSRSRMAGSSFLWRTGATFIAVGMIAGAFGTHGLRKVLTVDKLAAWQTASQYAIFNGLGLLAVSMHPRFSAHRFAGPAVSLGGLVFSGSVMGLVLDSHQRFRFLGPITPLGGSLMIAGYVSLLFP</sequence>
<dbReference type="FunCoup" id="A0A0H2RP52">
    <property type="interactions" value="54"/>
</dbReference>
<dbReference type="GO" id="GO:0016020">
    <property type="term" value="C:membrane"/>
    <property type="evidence" value="ECO:0007669"/>
    <property type="project" value="UniProtKB-SubCell"/>
</dbReference>
<dbReference type="OrthoDB" id="269173at2759"/>
<feature type="transmembrane region" description="Helical" evidence="5">
    <location>
        <begin position="82"/>
        <end position="103"/>
    </location>
</feature>
<comment type="subcellular location">
    <subcellularLocation>
        <location evidence="1">Membrane</location>
        <topology evidence="1">Multi-pass membrane protein</topology>
    </subcellularLocation>
</comment>
<protein>
    <submittedName>
        <fullName evidence="6">DUF423-domain-containing protein</fullName>
    </submittedName>
</protein>
<accession>A0A0H2RP52</accession>
<dbReference type="PANTHER" id="PTHR43461:SF1">
    <property type="entry name" value="TRANSMEMBRANE PROTEIN 256"/>
    <property type="match status" value="1"/>
</dbReference>
<keyword evidence="7" id="KW-1185">Reference proteome</keyword>
<dbReference type="PANTHER" id="PTHR43461">
    <property type="entry name" value="TRANSMEMBRANE PROTEIN 256"/>
    <property type="match status" value="1"/>
</dbReference>
<dbReference type="Pfam" id="PF04241">
    <property type="entry name" value="DUF423"/>
    <property type="match status" value="1"/>
</dbReference>
<dbReference type="Proteomes" id="UP000053477">
    <property type="component" value="Unassembled WGS sequence"/>
</dbReference>
<dbReference type="AlphaFoldDB" id="A0A0H2RP52"/>
<evidence type="ECO:0000313" key="7">
    <source>
        <dbReference type="Proteomes" id="UP000053477"/>
    </source>
</evidence>
<keyword evidence="4 5" id="KW-0472">Membrane</keyword>
<feature type="transmembrane region" description="Helical" evidence="5">
    <location>
        <begin position="51"/>
        <end position="70"/>
    </location>
</feature>
<evidence type="ECO:0000313" key="6">
    <source>
        <dbReference type="EMBL" id="KLO13755.1"/>
    </source>
</evidence>
<reference evidence="6 7" key="1">
    <citation type="submission" date="2015-04" db="EMBL/GenBank/DDBJ databases">
        <title>Complete genome sequence of Schizopora paradoxa KUC8140, a cosmopolitan wood degrader in East Asia.</title>
        <authorList>
            <consortium name="DOE Joint Genome Institute"/>
            <person name="Min B."/>
            <person name="Park H."/>
            <person name="Jang Y."/>
            <person name="Kim J.-J."/>
            <person name="Kim K.H."/>
            <person name="Pangilinan J."/>
            <person name="Lipzen A."/>
            <person name="Riley R."/>
            <person name="Grigoriev I.V."/>
            <person name="Spatafora J.W."/>
            <person name="Choi I.-G."/>
        </authorList>
    </citation>
    <scope>NUCLEOTIDE SEQUENCE [LARGE SCALE GENOMIC DNA]</scope>
    <source>
        <strain evidence="6 7">KUC8140</strain>
    </source>
</reference>
<feature type="transmembrane region" description="Helical" evidence="5">
    <location>
        <begin position="20"/>
        <end position="39"/>
    </location>
</feature>
<proteinExistence type="predicted"/>
<dbReference type="InParanoid" id="A0A0H2RP52"/>